<name>A0A7R8UF89_HERIL</name>
<comment type="similarity">
    <text evidence="3">Belongs to the sorting nexin family.</text>
</comment>
<gene>
    <name evidence="13" type="ORF">HERILL_LOCUS2939</name>
</gene>
<dbReference type="OrthoDB" id="271164at2759"/>
<evidence type="ECO:0000256" key="4">
    <source>
        <dbReference type="ARBA" id="ARBA00022448"/>
    </source>
</evidence>
<evidence type="ECO:0000256" key="9">
    <source>
        <dbReference type="ARBA" id="ARBA00023136"/>
    </source>
</evidence>
<protein>
    <recommendedName>
        <fullName evidence="12">PX domain-containing protein</fullName>
    </recommendedName>
</protein>
<dbReference type="CDD" id="cd06859">
    <property type="entry name" value="PX_SNX1_2_like"/>
    <property type="match status" value="1"/>
</dbReference>
<dbReference type="Proteomes" id="UP000594454">
    <property type="component" value="Chromosome 1"/>
</dbReference>
<evidence type="ECO:0000256" key="5">
    <source>
        <dbReference type="ARBA" id="ARBA00022553"/>
    </source>
</evidence>
<evidence type="ECO:0000256" key="8">
    <source>
        <dbReference type="ARBA" id="ARBA00022990"/>
    </source>
</evidence>
<evidence type="ECO:0000256" key="3">
    <source>
        <dbReference type="ARBA" id="ARBA00010883"/>
    </source>
</evidence>
<accession>A0A7R8UF89</accession>
<dbReference type="SMART" id="SM00312">
    <property type="entry name" value="PX"/>
    <property type="match status" value="1"/>
</dbReference>
<dbReference type="GO" id="GO:0015031">
    <property type="term" value="P:protein transport"/>
    <property type="evidence" value="ECO:0007669"/>
    <property type="project" value="UniProtKB-KW"/>
</dbReference>
<evidence type="ECO:0000313" key="13">
    <source>
        <dbReference type="EMBL" id="CAD7079738.1"/>
    </source>
</evidence>
<comment type="subcellular location">
    <subcellularLocation>
        <location evidence="1">Cell projection</location>
    </subcellularLocation>
    <subcellularLocation>
        <location evidence="2">Early endosome membrane</location>
        <topology evidence="2">Peripheral membrane protein</topology>
        <orientation evidence="2">Cytoplasmic side</orientation>
    </subcellularLocation>
</comment>
<evidence type="ECO:0000256" key="11">
    <source>
        <dbReference type="SAM" id="Coils"/>
    </source>
</evidence>
<dbReference type="GO" id="GO:0034498">
    <property type="term" value="P:early endosome to Golgi transport"/>
    <property type="evidence" value="ECO:0007669"/>
    <property type="project" value="TreeGrafter"/>
</dbReference>
<dbReference type="PROSITE" id="PS50195">
    <property type="entry name" value="PX"/>
    <property type="match status" value="1"/>
</dbReference>
<evidence type="ECO:0000256" key="10">
    <source>
        <dbReference type="ARBA" id="ARBA00023273"/>
    </source>
</evidence>
<dbReference type="Pfam" id="PF09325">
    <property type="entry name" value="Vps5"/>
    <property type="match status" value="1"/>
</dbReference>
<keyword evidence="7" id="KW-0653">Protein transport</keyword>
<evidence type="ECO:0000259" key="12">
    <source>
        <dbReference type="PROSITE" id="PS50195"/>
    </source>
</evidence>
<dbReference type="EMBL" id="LR899009">
    <property type="protein sequence ID" value="CAD7079738.1"/>
    <property type="molecule type" value="Genomic_DNA"/>
</dbReference>
<keyword evidence="8" id="KW-0007">Acetylation</keyword>
<dbReference type="FunFam" id="3.30.1520.10:FF:000047">
    <property type="entry name" value="Sorting nexin"/>
    <property type="match status" value="1"/>
</dbReference>
<dbReference type="InterPro" id="IPR036871">
    <property type="entry name" value="PX_dom_sf"/>
</dbReference>
<reference evidence="13 14" key="1">
    <citation type="submission" date="2020-11" db="EMBL/GenBank/DDBJ databases">
        <authorList>
            <person name="Wallbank WR R."/>
            <person name="Pardo Diaz C."/>
            <person name="Kozak K."/>
            <person name="Martin S."/>
            <person name="Jiggins C."/>
            <person name="Moest M."/>
            <person name="Warren A I."/>
            <person name="Generalovic N T."/>
            <person name="Byers J.R.P. K."/>
            <person name="Montejo-Kovacevich G."/>
            <person name="Yen C E."/>
        </authorList>
    </citation>
    <scope>NUCLEOTIDE SEQUENCE [LARGE SCALE GENOMIC DNA]</scope>
</reference>
<dbReference type="AlphaFoldDB" id="A0A7R8UF89"/>
<dbReference type="PANTHER" id="PTHR10555">
    <property type="entry name" value="SORTING NEXIN"/>
    <property type="match status" value="1"/>
</dbReference>
<keyword evidence="11" id="KW-0175">Coiled coil</keyword>
<dbReference type="InterPro" id="IPR001683">
    <property type="entry name" value="PX_dom"/>
</dbReference>
<keyword evidence="10" id="KW-0966">Cell projection</keyword>
<dbReference type="InParanoid" id="A0A7R8UF89"/>
<dbReference type="Gene3D" id="1.20.1270.60">
    <property type="entry name" value="Arfaptin homology (AH) domain/BAR domain"/>
    <property type="match status" value="1"/>
</dbReference>
<sequence length="437" mass="50095">MEQTEQQEQPPLFDNVDITAVEEENDIFESAVQEPLQPVMEDIATDETTNGQYMEINVSDPQKIGEGIGSYVAYKVTTNTNNSKYSKRQFTTTRRFSDFLGLHDILVSKYLRCGRIIPPAPQKNIIGSTKVKMSQPQSELGQGLSMEWVENRRAALQRYLNRTAQHPVLSQDPDFINFLESDQELPRAVNTAALSGAGVMRLFNKVGETVNKITYKMDENDPWFEDKIAEVENLDMHIQKLHTAIKALVSHRKDLAALTGGVAKSAAMLSTCEEHTGLSRALSQLADVEEKIEILRFEQANSDLYILSETLKDYIGLFGAIKDVFHERVKVFQNWQHAQLQLTKRRENKAKIELSGRNEKLDQAQKEVEEWEAKVQRCQKEFDDISSEIKREMERFEINRAKDFKATIIKYLEDQMAHQQQLIKYWEGFVPSAKEIA</sequence>
<evidence type="ECO:0000313" key="14">
    <source>
        <dbReference type="Proteomes" id="UP000594454"/>
    </source>
</evidence>
<dbReference type="GO" id="GO:0035091">
    <property type="term" value="F:phosphatidylinositol binding"/>
    <property type="evidence" value="ECO:0007669"/>
    <property type="project" value="InterPro"/>
</dbReference>
<dbReference type="GO" id="GO:0042995">
    <property type="term" value="C:cell projection"/>
    <property type="evidence" value="ECO:0007669"/>
    <property type="project" value="UniProtKB-SubCell"/>
</dbReference>
<dbReference type="CDD" id="cd07623">
    <property type="entry name" value="BAR_SNX1_2"/>
    <property type="match status" value="1"/>
</dbReference>
<dbReference type="OMA" id="LWETFLM"/>
<dbReference type="FunCoup" id="A0A7R8UF89">
    <property type="interactions" value="2290"/>
</dbReference>
<dbReference type="Pfam" id="PF00787">
    <property type="entry name" value="PX"/>
    <property type="match status" value="1"/>
</dbReference>
<feature type="domain" description="PX" evidence="12">
    <location>
        <begin position="52"/>
        <end position="186"/>
    </location>
</feature>
<dbReference type="GO" id="GO:0031901">
    <property type="term" value="C:early endosome membrane"/>
    <property type="evidence" value="ECO:0007669"/>
    <property type="project" value="UniProtKB-SubCell"/>
</dbReference>
<dbReference type="InterPro" id="IPR027267">
    <property type="entry name" value="AH/BAR_dom_sf"/>
</dbReference>
<dbReference type="SUPFAM" id="SSF103657">
    <property type="entry name" value="BAR/IMD domain-like"/>
    <property type="match status" value="1"/>
</dbReference>
<keyword evidence="4" id="KW-0813">Transport</keyword>
<keyword evidence="6" id="KW-0967">Endosome</keyword>
<dbReference type="SUPFAM" id="SSF64268">
    <property type="entry name" value="PX domain"/>
    <property type="match status" value="1"/>
</dbReference>
<dbReference type="InterPro" id="IPR015404">
    <property type="entry name" value="Vps5_C"/>
</dbReference>
<dbReference type="FunFam" id="1.20.1270.60:FF:000012">
    <property type="entry name" value="Sorting nexin 2"/>
    <property type="match status" value="1"/>
</dbReference>
<dbReference type="PANTHER" id="PTHR10555:SF170">
    <property type="entry name" value="FI18122P1"/>
    <property type="match status" value="1"/>
</dbReference>
<evidence type="ECO:0000256" key="7">
    <source>
        <dbReference type="ARBA" id="ARBA00022927"/>
    </source>
</evidence>
<dbReference type="GO" id="GO:0005829">
    <property type="term" value="C:cytosol"/>
    <property type="evidence" value="ECO:0007669"/>
    <property type="project" value="GOC"/>
</dbReference>
<proteinExistence type="inferred from homology"/>
<dbReference type="Gene3D" id="3.30.1520.10">
    <property type="entry name" value="Phox-like domain"/>
    <property type="match status" value="1"/>
</dbReference>
<evidence type="ECO:0000256" key="1">
    <source>
        <dbReference type="ARBA" id="ARBA00004316"/>
    </source>
</evidence>
<feature type="coiled-coil region" evidence="11">
    <location>
        <begin position="347"/>
        <end position="395"/>
    </location>
</feature>
<organism evidence="13 14">
    <name type="scientific">Hermetia illucens</name>
    <name type="common">Black soldier fly</name>
    <dbReference type="NCBI Taxonomy" id="343691"/>
    <lineage>
        <taxon>Eukaryota</taxon>
        <taxon>Metazoa</taxon>
        <taxon>Ecdysozoa</taxon>
        <taxon>Arthropoda</taxon>
        <taxon>Hexapoda</taxon>
        <taxon>Insecta</taxon>
        <taxon>Pterygota</taxon>
        <taxon>Neoptera</taxon>
        <taxon>Endopterygota</taxon>
        <taxon>Diptera</taxon>
        <taxon>Brachycera</taxon>
        <taxon>Stratiomyomorpha</taxon>
        <taxon>Stratiomyidae</taxon>
        <taxon>Hermetiinae</taxon>
        <taxon>Hermetia</taxon>
    </lineage>
</organism>
<evidence type="ECO:0000256" key="6">
    <source>
        <dbReference type="ARBA" id="ARBA00022753"/>
    </source>
</evidence>
<keyword evidence="5" id="KW-0597">Phosphoprotein</keyword>
<evidence type="ECO:0000256" key="2">
    <source>
        <dbReference type="ARBA" id="ARBA00004469"/>
    </source>
</evidence>
<keyword evidence="9" id="KW-0472">Membrane</keyword>
<keyword evidence="14" id="KW-1185">Reference proteome</keyword>